<evidence type="ECO:0000313" key="1">
    <source>
        <dbReference type="EMBL" id="MBD6616415.1"/>
    </source>
</evidence>
<evidence type="ECO:0000313" key="2">
    <source>
        <dbReference type="Proteomes" id="UP001165986"/>
    </source>
</evidence>
<reference evidence="1" key="1">
    <citation type="submission" date="2019-07" db="EMBL/GenBank/DDBJ databases">
        <title>Toxilogical consequences of a new and cryptic species of cyanobacteria (Komarekiella delphini-convector) recovered from the epidermis of a bottlenose dolphin and 1500 ft. in the air.</title>
        <authorList>
            <person name="Brown A.O."/>
            <person name="Dvorak P."/>
            <person name="Villanueva C.D."/>
            <person name="Foss A.J."/>
            <person name="Garvey A.D."/>
            <person name="Gibson Q.A."/>
            <person name="Johansen J.R."/>
            <person name="Casamatta D.A."/>
        </authorList>
    </citation>
    <scope>NUCLEOTIDE SEQUENCE</scope>
    <source>
        <strain evidence="1">SJRDD-AB1</strain>
    </source>
</reference>
<protein>
    <submittedName>
        <fullName evidence="1">Aspartyl protease</fullName>
    </submittedName>
</protein>
<sequence length="120" mass="13268">MIQGEFDEIGQLFFDIELIAADGDKLPVTALLDTGSTEWLAINNQDLEALEWLNVGTRDVVTGKGEITFNTYLGKVVLDAQEFTIEVVAGSEFREIILGLPWLRTRRLLVDFPAGVLTLG</sequence>
<accession>A0AA40SWI1</accession>
<gene>
    <name evidence="1" type="ORF">FNW02_11355</name>
</gene>
<dbReference type="AlphaFoldDB" id="A0AA40SWI1"/>
<comment type="caution">
    <text evidence="1">The sequence shown here is derived from an EMBL/GenBank/DDBJ whole genome shotgun (WGS) entry which is preliminary data.</text>
</comment>
<dbReference type="InterPro" id="IPR021109">
    <property type="entry name" value="Peptidase_aspartic_dom_sf"/>
</dbReference>
<dbReference type="RefSeq" id="WP_191757656.1">
    <property type="nucleotide sequence ID" value="NZ_VJXY01000010.1"/>
</dbReference>
<dbReference type="Proteomes" id="UP001165986">
    <property type="component" value="Unassembled WGS sequence"/>
</dbReference>
<dbReference type="GO" id="GO:0006508">
    <property type="term" value="P:proteolysis"/>
    <property type="evidence" value="ECO:0007669"/>
    <property type="project" value="UniProtKB-KW"/>
</dbReference>
<proteinExistence type="predicted"/>
<dbReference type="GO" id="GO:0008233">
    <property type="term" value="F:peptidase activity"/>
    <property type="evidence" value="ECO:0007669"/>
    <property type="project" value="UniProtKB-KW"/>
</dbReference>
<name>A0AA40SWI1_9NOST</name>
<dbReference type="EMBL" id="VJXY01000010">
    <property type="protein sequence ID" value="MBD6616415.1"/>
    <property type="molecule type" value="Genomic_DNA"/>
</dbReference>
<dbReference type="Gene3D" id="2.40.70.10">
    <property type="entry name" value="Acid Proteases"/>
    <property type="match status" value="1"/>
</dbReference>
<keyword evidence="1" id="KW-0378">Hydrolase</keyword>
<organism evidence="1 2">
    <name type="scientific">Komarekiella delphini-convector SJRDD-AB1</name>
    <dbReference type="NCBI Taxonomy" id="2593771"/>
    <lineage>
        <taxon>Bacteria</taxon>
        <taxon>Bacillati</taxon>
        <taxon>Cyanobacteriota</taxon>
        <taxon>Cyanophyceae</taxon>
        <taxon>Nostocales</taxon>
        <taxon>Nostocaceae</taxon>
        <taxon>Komarekiella</taxon>
        <taxon>Komarekiella delphini-convector</taxon>
    </lineage>
</organism>
<keyword evidence="1" id="KW-0645">Protease</keyword>
<keyword evidence="2" id="KW-1185">Reference proteome</keyword>